<organism evidence="1 2">
    <name type="scientific">Pneumocystis oryctolagi</name>
    <dbReference type="NCBI Taxonomy" id="42067"/>
    <lineage>
        <taxon>Eukaryota</taxon>
        <taxon>Fungi</taxon>
        <taxon>Dikarya</taxon>
        <taxon>Ascomycota</taxon>
        <taxon>Taphrinomycotina</taxon>
        <taxon>Pneumocystomycetes</taxon>
        <taxon>Pneumocystaceae</taxon>
        <taxon>Pneumocystis</taxon>
    </lineage>
</organism>
<evidence type="ECO:0000313" key="1">
    <source>
        <dbReference type="EMBL" id="KAG4305391.1"/>
    </source>
</evidence>
<comment type="caution">
    <text evidence="1">The sequence shown here is derived from an EMBL/GenBank/DDBJ whole genome shotgun (WGS) entry which is preliminary data.</text>
</comment>
<dbReference type="Proteomes" id="UP000768646">
    <property type="component" value="Unassembled WGS sequence"/>
</dbReference>
<gene>
    <name evidence="1" type="ORF">PORY_000947</name>
</gene>
<proteinExistence type="predicted"/>
<evidence type="ECO:0000313" key="2">
    <source>
        <dbReference type="Proteomes" id="UP000768646"/>
    </source>
</evidence>
<keyword evidence="2" id="KW-1185">Reference proteome</keyword>
<dbReference type="EMBL" id="JABTEG010000003">
    <property type="protein sequence ID" value="KAG4305391.1"/>
    <property type="molecule type" value="Genomic_DNA"/>
</dbReference>
<protein>
    <submittedName>
        <fullName evidence="1">Uncharacterized protein</fullName>
    </submittedName>
</protein>
<accession>A0ACB7CCN2</accession>
<reference evidence="1 2" key="1">
    <citation type="journal article" date="2021" name="Commun. Biol.">
        <title>Genomic insights into the host specific adaptation of the Pneumocystis genus.</title>
        <authorList>
            <person name="Cisse O.H."/>
            <person name="Ma L."/>
            <person name="Dekker J.P."/>
            <person name="Khil P.P."/>
            <person name="Youn J.-H."/>
            <person name="Brenchley J.M."/>
            <person name="Blair R."/>
            <person name="Pahar B."/>
            <person name="Chabe M."/>
            <person name="Van Rompay K.K.A."/>
            <person name="Keesler R."/>
            <person name="Sukura A."/>
            <person name="Hirsch V."/>
            <person name="Kutty G."/>
            <person name="Liu Y."/>
            <person name="Peng L."/>
            <person name="Chen J."/>
            <person name="Song J."/>
            <person name="Weissenbacher-Lang C."/>
            <person name="Xu J."/>
            <person name="Upham N.S."/>
            <person name="Stajich J.E."/>
            <person name="Cuomo C.A."/>
            <person name="Cushion M.T."/>
            <person name="Kovacs J.A."/>
        </authorList>
    </citation>
    <scope>NUCLEOTIDE SEQUENCE [LARGE SCALE GENOMIC DNA]</scope>
    <source>
        <strain evidence="1 2">RABM</strain>
    </source>
</reference>
<sequence>MINNNNNPSKRVHTCATQVLGNLEIMPQNASIGERRFRKGRCAILLFQGVEKDQGFLHFFEVSGVFFNFSDAYMCLVVSIYANKEVWIGRHECCDVVLDQKMASNYHFRIYTVSVERGFDQTQEADQLCYCEDLSLNGTYHNGRKIGKNRIVLLSNGDKLDIRYCASFVFQQEHPSTDIFERIGRDKQVFQDKYEITPRLLGLGGFSEIYMAIDKSTGKQVACKIISKISTKFNGSKYLHEAQILKNLSHPNVIRVFYEVETEENFFIFEELIHGGDLYGLCVKYGQFKETDCMFIVLQMLKAIHYLHSQNVIHRDLKPENILITSTSISGGFRVVLTDFGVAQQLGAFSRMKTFVGTPSYLAPEIHSCAVQNDSCKSIKGYGKEIDLWSLGVIMYALLGGYNPFDNGEATEKEIMRKVQKGEFDFSGDSWSHVSIEAKDFISGLLRKKPSERFTVDDALNHIWISRHRTILEKVYNEKVLANWNEKSYHALEESFYNFPEKSSMSEIEFNVQPINFFSNILKEHELNIKSDSMQKENEILKKRDKRKITFQSKFKKRILLENTSTINVPKENSEWKSNKYFR</sequence>
<name>A0ACB7CCN2_9ASCO</name>